<comment type="caution">
    <text evidence="2">The sequence shown here is derived from an EMBL/GenBank/DDBJ whole genome shotgun (WGS) entry which is preliminary data.</text>
</comment>
<dbReference type="AlphaFoldDB" id="A0A8X7N0V0"/>
<protein>
    <recommendedName>
        <fullName evidence="1">F-box domain-containing protein</fullName>
    </recommendedName>
</protein>
<dbReference type="Pfam" id="PF00646">
    <property type="entry name" value="F-box"/>
    <property type="match status" value="1"/>
</dbReference>
<name>A0A8X7N0V0_9BASI</name>
<dbReference type="SUPFAM" id="SSF81383">
    <property type="entry name" value="F-box domain"/>
    <property type="match status" value="1"/>
</dbReference>
<feature type="domain" description="F-box" evidence="1">
    <location>
        <begin position="20"/>
        <end position="58"/>
    </location>
</feature>
<evidence type="ECO:0000259" key="1">
    <source>
        <dbReference type="Pfam" id="PF00646"/>
    </source>
</evidence>
<reference evidence="2" key="1">
    <citation type="submission" date="2016-04" db="EMBL/GenBank/DDBJ databases">
        <authorList>
            <person name="Nguyen H.D."/>
            <person name="Samba Siva P."/>
            <person name="Cullis J."/>
            <person name="Levesque C.A."/>
            <person name="Hambleton S."/>
        </authorList>
    </citation>
    <scope>NUCLEOTIDE SEQUENCE</scope>
    <source>
        <strain evidence="2">DAOMC 236422</strain>
    </source>
</reference>
<sequence length="253" mass="29196">MTSLSQSTCYNSSLTEAPLWLRLPIELHMLIFSYCDYFTLKQIQRVCKFFKPLLDTTYLNSEIFWPTPEPLSGEDLLKIANKYKDKDRFTFRLHPIIQDSSWCTNDADAGPVLLGSDVFCADEDIPLVDLAIRDESATFPAVSCMADIVVSMWRHGSAPLDPRLWMGEELVGFHIKESKKTLYRTVTVQDVMQLWTQMEDRWKTRLGWKPNNGLFRLRSYPDATFTAARLDPHGWVDINTSIYRSDPSDDKPI</sequence>
<dbReference type="InterPro" id="IPR036047">
    <property type="entry name" value="F-box-like_dom_sf"/>
</dbReference>
<evidence type="ECO:0000313" key="2">
    <source>
        <dbReference type="EMBL" id="KAE8262704.1"/>
    </source>
</evidence>
<evidence type="ECO:0000313" key="3">
    <source>
        <dbReference type="Proteomes" id="UP000078113"/>
    </source>
</evidence>
<organism evidence="2 3">
    <name type="scientific">Tilletia walkeri</name>
    <dbReference type="NCBI Taxonomy" id="117179"/>
    <lineage>
        <taxon>Eukaryota</taxon>
        <taxon>Fungi</taxon>
        <taxon>Dikarya</taxon>
        <taxon>Basidiomycota</taxon>
        <taxon>Ustilaginomycotina</taxon>
        <taxon>Exobasidiomycetes</taxon>
        <taxon>Tilletiales</taxon>
        <taxon>Tilletiaceae</taxon>
        <taxon>Tilletia</taxon>
    </lineage>
</organism>
<dbReference type="Proteomes" id="UP000078113">
    <property type="component" value="Unassembled WGS sequence"/>
</dbReference>
<dbReference type="InterPro" id="IPR001810">
    <property type="entry name" value="F-box_dom"/>
</dbReference>
<reference evidence="2" key="2">
    <citation type="journal article" date="2019" name="IMA Fungus">
        <title>Genome sequencing and comparison of five Tilletia species to identify candidate genes for the detection of regulated species infecting wheat.</title>
        <authorList>
            <person name="Nguyen H.D.T."/>
            <person name="Sultana T."/>
            <person name="Kesanakurti P."/>
            <person name="Hambleton S."/>
        </authorList>
    </citation>
    <scope>NUCLEOTIDE SEQUENCE</scope>
    <source>
        <strain evidence="2">DAOMC 236422</strain>
    </source>
</reference>
<accession>A0A8X7N0V0</accession>
<gene>
    <name evidence="2" type="ORF">A4X09_0g7404</name>
</gene>
<proteinExistence type="predicted"/>
<dbReference type="CDD" id="cd09917">
    <property type="entry name" value="F-box_SF"/>
    <property type="match status" value="1"/>
</dbReference>
<dbReference type="EMBL" id="LWDG02000751">
    <property type="protein sequence ID" value="KAE8262704.1"/>
    <property type="molecule type" value="Genomic_DNA"/>
</dbReference>
<keyword evidence="3" id="KW-1185">Reference proteome</keyword>